<dbReference type="CDD" id="cd12797">
    <property type="entry name" value="M23_peptidase"/>
    <property type="match status" value="1"/>
</dbReference>
<evidence type="ECO:0000256" key="4">
    <source>
        <dbReference type="SAM" id="SignalP"/>
    </source>
</evidence>
<proteinExistence type="predicted"/>
<reference evidence="7" key="1">
    <citation type="submission" date="2016-11" db="EMBL/GenBank/DDBJ databases">
        <authorList>
            <person name="Varghese N."/>
            <person name="Submissions S."/>
        </authorList>
    </citation>
    <scope>NUCLEOTIDE SEQUENCE [LARGE SCALE GENOMIC DNA]</scope>
    <source>
        <strain evidence="7">DSM 27370</strain>
    </source>
</reference>
<sequence>MRTLVLSVILLFSTLSVFAQTNQIKELEKKRKLALREIENTTLLLDQTKKSTSTLLNRISMLSEQINSRQQVISLLGQEINAITKQQTITEGEIKDLEIKLKDQQKSYAKAMESVVLKKQGMNKLLFILSGKSLSESLRRMKYLKDYSDWRNQQIIDIREKQETLREKRESLQKSKADKLALLSSREIEQSNLQKEEETHKKEVDDAGKKQKELQDILSTKQKQADNLNAQIEKLIAQEVARQEREARRLAKEKARREAAAKRKAEAEAKRKAASEKSTATTTKPETKTESRTEPDKDTSVPEVEEVSTSTKVVVTKENFALSSNFAANKGKLPVPVTGTYSIVGRFGTHQHSKFRVTTNNGGIDIQAKAGAQARAVFGGEVTRVVAFPGYNNCIIVRHGGYYTFYGNIQQISVKQGQKVTAGQALGQIYTDSDTGSSQLHFQLWQGTTKLNPEPWLKR</sequence>
<feature type="domain" description="M23ase beta-sheet core" evidence="5">
    <location>
        <begin position="361"/>
        <end position="453"/>
    </location>
</feature>
<dbReference type="Gene3D" id="6.10.250.3150">
    <property type="match status" value="1"/>
</dbReference>
<dbReference type="Pfam" id="PF01551">
    <property type="entry name" value="Peptidase_M23"/>
    <property type="match status" value="1"/>
</dbReference>
<evidence type="ECO:0000256" key="3">
    <source>
        <dbReference type="SAM" id="MobiDB-lite"/>
    </source>
</evidence>
<evidence type="ECO:0000256" key="1">
    <source>
        <dbReference type="ARBA" id="ARBA00022729"/>
    </source>
</evidence>
<accession>A0A1M5C7M2</accession>
<feature type="compositionally biased region" description="Basic and acidic residues" evidence="3">
    <location>
        <begin position="248"/>
        <end position="275"/>
    </location>
</feature>
<evidence type="ECO:0000313" key="6">
    <source>
        <dbReference type="EMBL" id="SHF50753.1"/>
    </source>
</evidence>
<gene>
    <name evidence="6" type="ORF">SAMN05444362_10763</name>
</gene>
<feature type="coiled-coil region" evidence="2">
    <location>
        <begin position="17"/>
        <end position="44"/>
    </location>
</feature>
<feature type="chain" id="PRO_5009909231" evidence="4">
    <location>
        <begin position="20"/>
        <end position="459"/>
    </location>
</feature>
<protein>
    <submittedName>
        <fullName evidence="6">Septal ring factor EnvC, activator of murein hydrolases AmiA and AmiB</fullName>
    </submittedName>
</protein>
<dbReference type="EMBL" id="FQUC01000007">
    <property type="protein sequence ID" value="SHF50753.1"/>
    <property type="molecule type" value="Genomic_DNA"/>
</dbReference>
<evidence type="ECO:0000313" key="7">
    <source>
        <dbReference type="Proteomes" id="UP000184480"/>
    </source>
</evidence>
<evidence type="ECO:0000259" key="5">
    <source>
        <dbReference type="Pfam" id="PF01551"/>
    </source>
</evidence>
<dbReference type="Gene3D" id="2.70.70.10">
    <property type="entry name" value="Glucose Permease (Domain IIA)"/>
    <property type="match status" value="1"/>
</dbReference>
<keyword evidence="1 4" id="KW-0732">Signal</keyword>
<feature type="region of interest" description="Disordered" evidence="3">
    <location>
        <begin position="191"/>
        <end position="211"/>
    </location>
</feature>
<feature type="compositionally biased region" description="Basic and acidic residues" evidence="3">
    <location>
        <begin position="285"/>
        <end position="300"/>
    </location>
</feature>
<dbReference type="GO" id="GO:0004222">
    <property type="term" value="F:metalloendopeptidase activity"/>
    <property type="evidence" value="ECO:0007669"/>
    <property type="project" value="TreeGrafter"/>
</dbReference>
<dbReference type="InterPro" id="IPR011055">
    <property type="entry name" value="Dup_hybrid_motif"/>
</dbReference>
<name>A0A1M5C7M2_9BACT</name>
<keyword evidence="2" id="KW-0175">Coiled coil</keyword>
<evidence type="ECO:0000256" key="2">
    <source>
        <dbReference type="SAM" id="Coils"/>
    </source>
</evidence>
<dbReference type="AlphaFoldDB" id="A0A1M5C7M2"/>
<dbReference type="InterPro" id="IPR016047">
    <property type="entry name" value="M23ase_b-sheet_dom"/>
</dbReference>
<dbReference type="InterPro" id="IPR050570">
    <property type="entry name" value="Cell_wall_metabolism_enzyme"/>
</dbReference>
<feature type="signal peptide" evidence="4">
    <location>
        <begin position="1"/>
        <end position="19"/>
    </location>
</feature>
<keyword evidence="6" id="KW-0378">Hydrolase</keyword>
<dbReference type="PANTHER" id="PTHR21666:SF289">
    <property type="entry name" value="L-ALA--D-GLU ENDOPEPTIDASE"/>
    <property type="match status" value="1"/>
</dbReference>
<keyword evidence="7" id="KW-1185">Reference proteome</keyword>
<organism evidence="6 7">
    <name type="scientific">Dysgonomonas macrotermitis</name>
    <dbReference type="NCBI Taxonomy" id="1346286"/>
    <lineage>
        <taxon>Bacteria</taxon>
        <taxon>Pseudomonadati</taxon>
        <taxon>Bacteroidota</taxon>
        <taxon>Bacteroidia</taxon>
        <taxon>Bacteroidales</taxon>
        <taxon>Dysgonomonadaceae</taxon>
        <taxon>Dysgonomonas</taxon>
    </lineage>
</organism>
<dbReference type="OrthoDB" id="9815884at2"/>
<feature type="region of interest" description="Disordered" evidence="3">
    <location>
        <begin position="248"/>
        <end position="308"/>
    </location>
</feature>
<dbReference type="Proteomes" id="UP000184480">
    <property type="component" value="Unassembled WGS sequence"/>
</dbReference>
<dbReference type="STRING" id="1346286.SAMN05444362_10763"/>
<dbReference type="RefSeq" id="WP_062179376.1">
    <property type="nucleotide sequence ID" value="NZ_BBXL01000007.1"/>
</dbReference>
<dbReference type="PANTHER" id="PTHR21666">
    <property type="entry name" value="PEPTIDASE-RELATED"/>
    <property type="match status" value="1"/>
</dbReference>
<dbReference type="SUPFAM" id="SSF51261">
    <property type="entry name" value="Duplicated hybrid motif"/>
    <property type="match status" value="1"/>
</dbReference>